<dbReference type="InterPro" id="IPR036249">
    <property type="entry name" value="Thioredoxin-like_sf"/>
</dbReference>
<feature type="domain" description="GST N-terminal" evidence="4">
    <location>
        <begin position="1"/>
        <end position="81"/>
    </location>
</feature>
<dbReference type="RefSeq" id="WP_044192123.1">
    <property type="nucleotide sequence ID" value="NZ_JMCB01000010.1"/>
</dbReference>
<evidence type="ECO:0000256" key="1">
    <source>
        <dbReference type="ARBA" id="ARBA00012452"/>
    </source>
</evidence>
<evidence type="ECO:0000313" key="7">
    <source>
        <dbReference type="Proteomes" id="UP000028725"/>
    </source>
</evidence>
<dbReference type="GO" id="GO:0004601">
    <property type="term" value="F:peroxidase activity"/>
    <property type="evidence" value="ECO:0007669"/>
    <property type="project" value="UniProtKB-ARBA"/>
</dbReference>
<dbReference type="Pfam" id="PF13409">
    <property type="entry name" value="GST_N_2"/>
    <property type="match status" value="1"/>
</dbReference>
<dbReference type="SUPFAM" id="SSF47616">
    <property type="entry name" value="GST C-terminal domain-like"/>
    <property type="match status" value="1"/>
</dbReference>
<evidence type="ECO:0000256" key="3">
    <source>
        <dbReference type="ARBA" id="ARBA00047960"/>
    </source>
</evidence>
<dbReference type="PANTHER" id="PTHR44051">
    <property type="entry name" value="GLUTATHIONE S-TRANSFERASE-RELATED"/>
    <property type="match status" value="1"/>
</dbReference>
<comment type="caution">
    <text evidence="6">The sequence shown here is derived from an EMBL/GenBank/DDBJ whole genome shotgun (WGS) entry which is preliminary data.</text>
</comment>
<reference evidence="6 7" key="1">
    <citation type="submission" date="2014-04" db="EMBL/GenBank/DDBJ databases">
        <title>Genome assembly of Hyalangium minutum DSM 14724.</title>
        <authorList>
            <person name="Sharma G."/>
            <person name="Subramanian S."/>
        </authorList>
    </citation>
    <scope>NUCLEOTIDE SEQUENCE [LARGE SCALE GENOMIC DNA]</scope>
    <source>
        <strain evidence="6 7">DSM 14724</strain>
    </source>
</reference>
<dbReference type="Pfam" id="PF00043">
    <property type="entry name" value="GST_C"/>
    <property type="match status" value="1"/>
</dbReference>
<dbReference type="SFLD" id="SFLDG01150">
    <property type="entry name" value="Main.1:_Beta-like"/>
    <property type="match status" value="1"/>
</dbReference>
<dbReference type="OrthoDB" id="9810080at2"/>
<dbReference type="Gene3D" id="3.40.30.10">
    <property type="entry name" value="Glutaredoxin"/>
    <property type="match status" value="1"/>
</dbReference>
<gene>
    <name evidence="6" type="ORF">DB31_0810</name>
</gene>
<dbReference type="SFLD" id="SFLDG00358">
    <property type="entry name" value="Main_(cytGST)"/>
    <property type="match status" value="1"/>
</dbReference>
<dbReference type="GO" id="GO:0005737">
    <property type="term" value="C:cytoplasm"/>
    <property type="evidence" value="ECO:0007669"/>
    <property type="project" value="UniProtKB-ARBA"/>
</dbReference>
<dbReference type="Proteomes" id="UP000028725">
    <property type="component" value="Unassembled WGS sequence"/>
</dbReference>
<dbReference type="EMBL" id="JMCB01000010">
    <property type="protein sequence ID" value="KFE66337.1"/>
    <property type="molecule type" value="Genomic_DNA"/>
</dbReference>
<dbReference type="InterPro" id="IPR040079">
    <property type="entry name" value="Glutathione_S-Trfase"/>
</dbReference>
<dbReference type="PATRIC" id="fig|394096.3.peg.5157"/>
<protein>
    <recommendedName>
        <fullName evidence="1">glutathione transferase</fullName>
        <ecNumber evidence="1">2.5.1.18</ecNumber>
    </recommendedName>
</protein>
<proteinExistence type="predicted"/>
<dbReference type="InterPro" id="IPR004046">
    <property type="entry name" value="GST_C"/>
</dbReference>
<dbReference type="GO" id="GO:0004364">
    <property type="term" value="F:glutathione transferase activity"/>
    <property type="evidence" value="ECO:0007669"/>
    <property type="project" value="UniProtKB-EC"/>
</dbReference>
<dbReference type="InterPro" id="IPR010987">
    <property type="entry name" value="Glutathione-S-Trfase_C-like"/>
</dbReference>
<dbReference type="AlphaFoldDB" id="A0A085WF74"/>
<evidence type="ECO:0000259" key="5">
    <source>
        <dbReference type="PROSITE" id="PS50405"/>
    </source>
</evidence>
<keyword evidence="2 6" id="KW-0808">Transferase</keyword>
<evidence type="ECO:0000256" key="2">
    <source>
        <dbReference type="ARBA" id="ARBA00022679"/>
    </source>
</evidence>
<sequence>MLTLHHLGRSQSERIVWLCEELGLDYELKRYPRRADNRLAPPEYKALHPMGTAPIITDGDLVLGESGAICEYLIQTYGPGRLAVKRGEPGFTDYLYWFHFANGTLQPAVLTVRSLERVDPSDKNAPLQAAKDRFNRVFSTLEKRLGEAPYLAGEALTAADIMTVFSLTTMRLFKPYDLSPWPNILAYLQRIGARPAYRRAMQKADPDLTPVLGAVPE</sequence>
<evidence type="ECO:0000313" key="6">
    <source>
        <dbReference type="EMBL" id="KFE66337.1"/>
    </source>
</evidence>
<dbReference type="CDD" id="cd03046">
    <property type="entry name" value="GST_N_GTT1_like"/>
    <property type="match status" value="1"/>
</dbReference>
<comment type="catalytic activity">
    <reaction evidence="3">
        <text>RX + glutathione = an S-substituted glutathione + a halide anion + H(+)</text>
        <dbReference type="Rhea" id="RHEA:16437"/>
        <dbReference type="ChEBI" id="CHEBI:15378"/>
        <dbReference type="ChEBI" id="CHEBI:16042"/>
        <dbReference type="ChEBI" id="CHEBI:17792"/>
        <dbReference type="ChEBI" id="CHEBI:57925"/>
        <dbReference type="ChEBI" id="CHEBI:90779"/>
        <dbReference type="EC" id="2.5.1.18"/>
    </reaction>
</comment>
<keyword evidence="7" id="KW-1185">Reference proteome</keyword>
<dbReference type="InterPro" id="IPR004045">
    <property type="entry name" value="Glutathione_S-Trfase_N"/>
</dbReference>
<accession>A0A085WF74</accession>
<dbReference type="EC" id="2.5.1.18" evidence="1"/>
<evidence type="ECO:0000259" key="4">
    <source>
        <dbReference type="PROSITE" id="PS50404"/>
    </source>
</evidence>
<dbReference type="SUPFAM" id="SSF52833">
    <property type="entry name" value="Thioredoxin-like"/>
    <property type="match status" value="1"/>
</dbReference>
<dbReference type="PANTHER" id="PTHR44051:SF9">
    <property type="entry name" value="GLUTATHIONE S-TRANSFERASE 1"/>
    <property type="match status" value="1"/>
</dbReference>
<dbReference type="Gene3D" id="1.20.1050.10">
    <property type="match status" value="1"/>
</dbReference>
<feature type="domain" description="GST C-terminal" evidence="5">
    <location>
        <begin position="87"/>
        <end position="211"/>
    </location>
</feature>
<dbReference type="PROSITE" id="PS50405">
    <property type="entry name" value="GST_CTER"/>
    <property type="match status" value="1"/>
</dbReference>
<dbReference type="STRING" id="394096.DB31_0810"/>
<dbReference type="SFLD" id="SFLDS00019">
    <property type="entry name" value="Glutathione_Transferase_(cytos"/>
    <property type="match status" value="1"/>
</dbReference>
<dbReference type="FunFam" id="3.40.30.10:FF:000156">
    <property type="entry name" value="Glutathione S-transferase 1"/>
    <property type="match status" value="1"/>
</dbReference>
<organism evidence="6 7">
    <name type="scientific">Hyalangium minutum</name>
    <dbReference type="NCBI Taxonomy" id="394096"/>
    <lineage>
        <taxon>Bacteria</taxon>
        <taxon>Pseudomonadati</taxon>
        <taxon>Myxococcota</taxon>
        <taxon>Myxococcia</taxon>
        <taxon>Myxococcales</taxon>
        <taxon>Cystobacterineae</taxon>
        <taxon>Archangiaceae</taxon>
        <taxon>Hyalangium</taxon>
    </lineage>
</organism>
<name>A0A085WF74_9BACT</name>
<dbReference type="InterPro" id="IPR036282">
    <property type="entry name" value="Glutathione-S-Trfase_C_sf"/>
</dbReference>
<dbReference type="PROSITE" id="PS50404">
    <property type="entry name" value="GST_NTER"/>
    <property type="match status" value="1"/>
</dbReference>